<evidence type="ECO:0000313" key="2">
    <source>
        <dbReference type="EMBL" id="AAM72773.1"/>
    </source>
</evidence>
<sequence>MRWSSASQKASTLPVDFSNEPLDIVLHRGHRKISPIMVPAAHSGSNKTLHYEKSGKVTGKNRRPNRS</sequence>
<dbReference type="KEGG" id="cte:CT1547"/>
<protein>
    <submittedName>
        <fullName evidence="2">Uncharacterized protein</fullName>
    </submittedName>
</protein>
<dbReference type="EMBL" id="AE006470">
    <property type="protein sequence ID" value="AAM72773.1"/>
    <property type="molecule type" value="Genomic_DNA"/>
</dbReference>
<dbReference type="EnsemblBacteria" id="AAM72773">
    <property type="protein sequence ID" value="AAM72773"/>
    <property type="gene ID" value="CT1547"/>
</dbReference>
<proteinExistence type="predicted"/>
<dbReference type="AlphaFoldDB" id="Q8KC78"/>
<evidence type="ECO:0000313" key="3">
    <source>
        <dbReference type="Proteomes" id="UP000001007"/>
    </source>
</evidence>
<dbReference type="STRING" id="194439.CT1547"/>
<gene>
    <name evidence="2" type="ordered locus">CT1547</name>
</gene>
<reference evidence="2 3" key="1">
    <citation type="journal article" date="2002" name="Proc. Natl. Acad. Sci. U.S.A.">
        <title>The complete genome sequence of Chlorobium tepidum TLS, a photosynthetic, anaerobic, green-sulfur bacterium.</title>
        <authorList>
            <person name="Eisen J.A."/>
            <person name="Nelson K.E."/>
            <person name="Paulsen I.T."/>
            <person name="Heidelberg J.F."/>
            <person name="Wu M."/>
            <person name="Dodson R.J."/>
            <person name="Deboy R."/>
            <person name="Gwinn M.L."/>
            <person name="Nelson W.C."/>
            <person name="Haft D.H."/>
            <person name="Hickey E.K."/>
            <person name="Peterson J.D."/>
            <person name="Durkin A.S."/>
            <person name="Kolonay J.L."/>
            <person name="Yang F."/>
            <person name="Holt I."/>
            <person name="Umayam L.A."/>
            <person name="Mason T."/>
            <person name="Brenner M."/>
            <person name="Shea T.P."/>
            <person name="Parksey D."/>
            <person name="Nierman W.C."/>
            <person name="Feldblyum T.V."/>
            <person name="Hansen C.L."/>
            <person name="Craven M.B."/>
            <person name="Radune D."/>
            <person name="Vamathevan J."/>
            <person name="Khouri H."/>
            <person name="White O."/>
            <person name="Gruber T.M."/>
            <person name="Ketchum K.A."/>
            <person name="Venter J.C."/>
            <person name="Tettelin H."/>
            <person name="Bryant D.A."/>
            <person name="Fraser C.M."/>
        </authorList>
    </citation>
    <scope>NUCLEOTIDE SEQUENCE [LARGE SCALE GENOMIC DNA]</scope>
    <source>
        <strain evidence="3">ATCC 49652 / DSM 12025 / NBRC 103806 / TLS</strain>
    </source>
</reference>
<dbReference type="HOGENOM" id="CLU_2804647_0_0_10"/>
<keyword evidence="3" id="KW-1185">Reference proteome</keyword>
<organism evidence="2 3">
    <name type="scientific">Chlorobaculum tepidum (strain ATCC 49652 / DSM 12025 / NBRC 103806 / TLS)</name>
    <name type="common">Chlorobium tepidum</name>
    <dbReference type="NCBI Taxonomy" id="194439"/>
    <lineage>
        <taxon>Bacteria</taxon>
        <taxon>Pseudomonadati</taxon>
        <taxon>Chlorobiota</taxon>
        <taxon>Chlorobiia</taxon>
        <taxon>Chlorobiales</taxon>
        <taxon>Chlorobiaceae</taxon>
        <taxon>Chlorobaculum</taxon>
    </lineage>
</organism>
<evidence type="ECO:0000256" key="1">
    <source>
        <dbReference type="SAM" id="MobiDB-lite"/>
    </source>
</evidence>
<feature type="region of interest" description="Disordered" evidence="1">
    <location>
        <begin position="37"/>
        <end position="67"/>
    </location>
</feature>
<dbReference type="Proteomes" id="UP000001007">
    <property type="component" value="Chromosome"/>
</dbReference>
<accession>Q8KC78</accession>
<name>Q8KC78_CHLTE</name>